<proteinExistence type="predicted"/>
<gene>
    <name evidence="1" type="ORF">CQA43_05250</name>
</gene>
<evidence type="ECO:0000313" key="2">
    <source>
        <dbReference type="Proteomes" id="UP000256650"/>
    </source>
</evidence>
<evidence type="ECO:0000313" key="1">
    <source>
        <dbReference type="EMBL" id="RDU63091.1"/>
    </source>
</evidence>
<protein>
    <submittedName>
        <fullName evidence="1">Uncharacterized protein</fullName>
    </submittedName>
</protein>
<sequence>MFGYLACVAVFFGGCISPKTDAFLLGAGIGAGVTAYFMKGGEIAGYSARSLQSAGESGSAQSLPDSSIPSDLEWYYLEKEIFSDMQLQNQSKSFSIF</sequence>
<dbReference type="Proteomes" id="UP000256650">
    <property type="component" value="Unassembled WGS sequence"/>
</dbReference>
<accession>A0A3D8IEX3</accession>
<keyword evidence="2" id="KW-1185">Reference proteome</keyword>
<dbReference type="EMBL" id="NXLS01000004">
    <property type="protein sequence ID" value="RDU63091.1"/>
    <property type="molecule type" value="Genomic_DNA"/>
</dbReference>
<organism evidence="1 2">
    <name type="scientific">Helicobacter ganmani</name>
    <dbReference type="NCBI Taxonomy" id="60246"/>
    <lineage>
        <taxon>Bacteria</taxon>
        <taxon>Pseudomonadati</taxon>
        <taxon>Campylobacterota</taxon>
        <taxon>Epsilonproteobacteria</taxon>
        <taxon>Campylobacterales</taxon>
        <taxon>Helicobacteraceae</taxon>
        <taxon>Helicobacter</taxon>
    </lineage>
</organism>
<dbReference type="AlphaFoldDB" id="A0A3D8IEX3"/>
<dbReference type="OrthoDB" id="5326714at2"/>
<comment type="caution">
    <text evidence="1">The sequence shown here is derived from an EMBL/GenBank/DDBJ whole genome shotgun (WGS) entry which is preliminary data.</text>
</comment>
<reference evidence="1 2" key="1">
    <citation type="submission" date="2018-04" db="EMBL/GenBank/DDBJ databases">
        <title>Novel Campyloabacter and Helicobacter Species and Strains.</title>
        <authorList>
            <person name="Mannion A.J."/>
            <person name="Shen Z."/>
            <person name="Fox J.G."/>
        </authorList>
    </citation>
    <scope>NUCLEOTIDE SEQUENCE [LARGE SCALE GENOMIC DNA]</scope>
    <source>
        <strain evidence="1 2">MIT 99-5101</strain>
    </source>
</reference>
<name>A0A3D8IEX3_9HELI</name>